<gene>
    <name evidence="2" type="ORF">CRYO30217_00810</name>
</gene>
<sequence length="129" mass="14568">MKTTLKSLLLIALLAITLSGCQNYGTEKEFNGVQLFYTENVTEDEADKLGEFMIEAGFADGGEKSVQLEKKGDTYQFRMVVKEGFEEKEEFILLAKQFAQELSVNVFENAPVEVHLCSDRLETLKVVEM</sequence>
<keyword evidence="1" id="KW-0732">Signal</keyword>
<proteinExistence type="predicted"/>
<feature type="signal peptide" evidence="1">
    <location>
        <begin position="1"/>
        <end position="24"/>
    </location>
</feature>
<name>A0A916NQF2_9FLAO</name>
<reference evidence="2" key="1">
    <citation type="submission" date="2021-04" db="EMBL/GenBank/DDBJ databases">
        <authorList>
            <person name="Rodrigo-Torres L."/>
            <person name="Arahal R. D."/>
            <person name="Lucena T."/>
        </authorList>
    </citation>
    <scope>NUCLEOTIDE SEQUENCE</scope>
    <source>
        <strain evidence="2">AS29M-1</strain>
    </source>
</reference>
<protein>
    <submittedName>
        <fullName evidence="2">Uncharacterized protein</fullName>
    </submittedName>
</protein>
<evidence type="ECO:0000256" key="1">
    <source>
        <dbReference type="SAM" id="SignalP"/>
    </source>
</evidence>
<dbReference type="AlphaFoldDB" id="A0A916NQF2"/>
<evidence type="ECO:0000313" key="2">
    <source>
        <dbReference type="EMBL" id="CAG5078934.1"/>
    </source>
</evidence>
<dbReference type="KEGG" id="ptan:CRYO30217_00810"/>
<dbReference type="RefSeq" id="WP_258541034.1">
    <property type="nucleotide sequence ID" value="NZ_OU015584.1"/>
</dbReference>
<dbReference type="PROSITE" id="PS51257">
    <property type="entry name" value="PROKAR_LIPOPROTEIN"/>
    <property type="match status" value="1"/>
</dbReference>
<evidence type="ECO:0000313" key="3">
    <source>
        <dbReference type="Proteomes" id="UP000683507"/>
    </source>
</evidence>
<dbReference type="EMBL" id="OU015584">
    <property type="protein sequence ID" value="CAG5078934.1"/>
    <property type="molecule type" value="Genomic_DNA"/>
</dbReference>
<dbReference type="Proteomes" id="UP000683507">
    <property type="component" value="Chromosome"/>
</dbReference>
<keyword evidence="3" id="KW-1185">Reference proteome</keyword>
<accession>A0A916NQF2</accession>
<feature type="chain" id="PRO_5037777988" evidence="1">
    <location>
        <begin position="25"/>
        <end position="129"/>
    </location>
</feature>
<organism evidence="2 3">
    <name type="scientific">Parvicella tangerina</name>
    <dbReference type="NCBI Taxonomy" id="2829795"/>
    <lineage>
        <taxon>Bacteria</taxon>
        <taxon>Pseudomonadati</taxon>
        <taxon>Bacteroidota</taxon>
        <taxon>Flavobacteriia</taxon>
        <taxon>Flavobacteriales</taxon>
        <taxon>Parvicellaceae</taxon>
        <taxon>Parvicella</taxon>
    </lineage>
</organism>